<protein>
    <submittedName>
        <fullName evidence="1">Uncharacterized protein</fullName>
    </submittedName>
</protein>
<evidence type="ECO:0000313" key="1">
    <source>
        <dbReference type="EMBL" id="TNN82365.1"/>
    </source>
</evidence>
<organism evidence="1 2">
    <name type="scientific">Liparis tanakae</name>
    <name type="common">Tanaka's snailfish</name>
    <dbReference type="NCBI Taxonomy" id="230148"/>
    <lineage>
        <taxon>Eukaryota</taxon>
        <taxon>Metazoa</taxon>
        <taxon>Chordata</taxon>
        <taxon>Craniata</taxon>
        <taxon>Vertebrata</taxon>
        <taxon>Euteleostomi</taxon>
        <taxon>Actinopterygii</taxon>
        <taxon>Neopterygii</taxon>
        <taxon>Teleostei</taxon>
        <taxon>Neoteleostei</taxon>
        <taxon>Acanthomorphata</taxon>
        <taxon>Eupercaria</taxon>
        <taxon>Perciformes</taxon>
        <taxon>Cottioidei</taxon>
        <taxon>Cottales</taxon>
        <taxon>Liparidae</taxon>
        <taxon>Liparis</taxon>
    </lineage>
</organism>
<dbReference type="EMBL" id="SRLO01000040">
    <property type="protein sequence ID" value="TNN82365.1"/>
    <property type="molecule type" value="Genomic_DNA"/>
</dbReference>
<comment type="caution">
    <text evidence="1">The sequence shown here is derived from an EMBL/GenBank/DDBJ whole genome shotgun (WGS) entry which is preliminary data.</text>
</comment>
<keyword evidence="2" id="KW-1185">Reference proteome</keyword>
<reference evidence="1 2" key="1">
    <citation type="submission" date="2019-03" db="EMBL/GenBank/DDBJ databases">
        <title>First draft genome of Liparis tanakae, snailfish: a comprehensive survey of snailfish specific genes.</title>
        <authorList>
            <person name="Kim W."/>
            <person name="Song I."/>
            <person name="Jeong J.-H."/>
            <person name="Kim D."/>
            <person name="Kim S."/>
            <person name="Ryu S."/>
            <person name="Song J.Y."/>
            <person name="Lee S.K."/>
        </authorList>
    </citation>
    <scope>NUCLEOTIDE SEQUENCE [LARGE SCALE GENOMIC DNA]</scope>
    <source>
        <tissue evidence="1">Muscle</tissue>
    </source>
</reference>
<sequence>MDLPSVKNFRHFFIDESRLILFLREGEPRPAESGQQGEGAEEECLGGFCLFSCRLRHGHVRPFALLLLLLFGCSPKLAGATLVDKGGCFHGVGCFTRGHTGVFTNVNGEVCVERLQLSGKELIGQRVEAIRAPVESGPFQKIANGKKSQKVDRGDHSIEMR</sequence>
<accession>A0A4Z2IWM9</accession>
<dbReference type="AlphaFoldDB" id="A0A4Z2IWM9"/>
<name>A0A4Z2IWM9_9TELE</name>
<dbReference type="Proteomes" id="UP000314294">
    <property type="component" value="Unassembled WGS sequence"/>
</dbReference>
<gene>
    <name evidence="1" type="ORF">EYF80_007486</name>
</gene>
<proteinExistence type="predicted"/>
<evidence type="ECO:0000313" key="2">
    <source>
        <dbReference type="Proteomes" id="UP000314294"/>
    </source>
</evidence>